<feature type="region of interest" description="Disordered" evidence="1">
    <location>
        <begin position="39"/>
        <end position="68"/>
    </location>
</feature>
<feature type="chain" id="PRO_5031473234" evidence="2">
    <location>
        <begin position="30"/>
        <end position="160"/>
    </location>
</feature>
<protein>
    <submittedName>
        <fullName evidence="3">Uncharacterized protein</fullName>
    </submittedName>
</protein>
<dbReference type="EMBL" id="JACHBR010000001">
    <property type="protein sequence ID" value="MBB5625773.1"/>
    <property type="molecule type" value="Genomic_DNA"/>
</dbReference>
<feature type="signal peptide" evidence="2">
    <location>
        <begin position="1"/>
        <end position="29"/>
    </location>
</feature>
<reference evidence="3 4" key="1">
    <citation type="submission" date="2020-08" db="EMBL/GenBank/DDBJ databases">
        <title>Sequencing the genomes of 1000 actinobacteria strains.</title>
        <authorList>
            <person name="Klenk H.-P."/>
        </authorList>
    </citation>
    <scope>NUCLEOTIDE SEQUENCE [LARGE SCALE GENOMIC DNA]</scope>
    <source>
        <strain evidence="3 4">DSM 45790</strain>
    </source>
</reference>
<accession>A0A7W8Z1K0</accession>
<evidence type="ECO:0000313" key="3">
    <source>
        <dbReference type="EMBL" id="MBB5625773.1"/>
    </source>
</evidence>
<evidence type="ECO:0000313" key="4">
    <source>
        <dbReference type="Proteomes" id="UP000588112"/>
    </source>
</evidence>
<organism evidence="3 4">
    <name type="scientific">Sphaerisporangium krabiense</name>
    <dbReference type="NCBI Taxonomy" id="763782"/>
    <lineage>
        <taxon>Bacteria</taxon>
        <taxon>Bacillati</taxon>
        <taxon>Actinomycetota</taxon>
        <taxon>Actinomycetes</taxon>
        <taxon>Streptosporangiales</taxon>
        <taxon>Streptosporangiaceae</taxon>
        <taxon>Sphaerisporangium</taxon>
    </lineage>
</organism>
<comment type="caution">
    <text evidence="3">The sequence shown here is derived from an EMBL/GenBank/DDBJ whole genome shotgun (WGS) entry which is preliminary data.</text>
</comment>
<dbReference type="AlphaFoldDB" id="A0A7W8Z1K0"/>
<dbReference type="Proteomes" id="UP000588112">
    <property type="component" value="Unassembled WGS sequence"/>
</dbReference>
<keyword evidence="2" id="KW-0732">Signal</keyword>
<dbReference type="RefSeq" id="WP_184609213.1">
    <property type="nucleotide sequence ID" value="NZ_BOOS01000023.1"/>
</dbReference>
<keyword evidence="4" id="KW-1185">Reference proteome</keyword>
<proteinExistence type="predicted"/>
<name>A0A7W8Z1K0_9ACTN</name>
<gene>
    <name evidence="3" type="ORF">BJ981_001472</name>
</gene>
<evidence type="ECO:0000256" key="2">
    <source>
        <dbReference type="SAM" id="SignalP"/>
    </source>
</evidence>
<evidence type="ECO:0000256" key="1">
    <source>
        <dbReference type="SAM" id="MobiDB-lite"/>
    </source>
</evidence>
<sequence length="160" mass="17520">MKTTLKVGVAVAAAAFSIIPAGTATPAAAAPLAQPASAAHAEGSTHASTAARASWHTQRHEALGPLRSQDTGIWKRPSGVRIMQVKARCWDQSRKGARLNITLIYRRRWGNGDGVAKEARGACNGQYIYARIHNAGHEKYYASFSVNKRHTVEYWVQYYK</sequence>